<protein>
    <submittedName>
        <fullName evidence="2">NAD-dependent epimerase-dehydratase</fullName>
        <ecNumber evidence="2">1.6.5.3</ecNumber>
    </submittedName>
</protein>
<dbReference type="SUPFAM" id="SSF51735">
    <property type="entry name" value="NAD(P)-binding Rossmann-fold domains"/>
    <property type="match status" value="1"/>
</dbReference>
<comment type="caution">
    <text evidence="2">The sequence shown here is derived from an EMBL/GenBank/DDBJ whole genome shotgun (WGS) entry which is preliminary data.</text>
</comment>
<evidence type="ECO:0000259" key="1">
    <source>
        <dbReference type="Pfam" id="PF13460"/>
    </source>
</evidence>
<dbReference type="Proteomes" id="UP000247459">
    <property type="component" value="Unassembled WGS sequence"/>
</dbReference>
<sequence>MKVTVIGATGATGRKVIERALDLGHEVVAVARRPEVIAPTARLSVRQGDVLDMPSIAKALADTDVVISCIGPTGNFSQGTVISEGISNIRKNFSPGTIMSVGITNILAACQSAGVKRFVMQSGIGLSDGKELSALNRLAINISGRVFTKAVEDKAIAERAVQRSELDWIIVRPPALSDVAATSKYTAGPSTRISPLRPLSFADCADCLVRAATNEPTWVRKVVNVGR</sequence>
<feature type="domain" description="NAD(P)-binding" evidence="1">
    <location>
        <begin position="7"/>
        <end position="214"/>
    </location>
</feature>
<evidence type="ECO:0000313" key="2">
    <source>
        <dbReference type="EMBL" id="PYY29787.1"/>
    </source>
</evidence>
<dbReference type="InterPro" id="IPR016040">
    <property type="entry name" value="NAD(P)-bd_dom"/>
</dbReference>
<proteinExistence type="predicted"/>
<accession>A0A2W0CC88</accession>
<gene>
    <name evidence="2" type="ORF">PIL02S_01992</name>
</gene>
<dbReference type="Pfam" id="PF13460">
    <property type="entry name" value="NAD_binding_10"/>
    <property type="match status" value="1"/>
</dbReference>
<keyword evidence="2" id="KW-0560">Oxidoreductase</keyword>
<dbReference type="PANTHER" id="PTHR15020">
    <property type="entry name" value="FLAVIN REDUCTASE-RELATED"/>
    <property type="match status" value="1"/>
</dbReference>
<dbReference type="OrthoDB" id="9785372at2"/>
<dbReference type="Gene3D" id="3.40.50.720">
    <property type="entry name" value="NAD(P)-binding Rossmann-like Domain"/>
    <property type="match status" value="1"/>
</dbReference>
<organism evidence="2 3">
    <name type="scientific">Paenibacillus illinoisensis</name>
    <dbReference type="NCBI Taxonomy" id="59845"/>
    <lineage>
        <taxon>Bacteria</taxon>
        <taxon>Bacillati</taxon>
        <taxon>Bacillota</taxon>
        <taxon>Bacilli</taxon>
        <taxon>Bacillales</taxon>
        <taxon>Paenibacillaceae</taxon>
        <taxon>Paenibacillus</taxon>
    </lineage>
</organism>
<dbReference type="AlphaFoldDB" id="A0A2W0CC88"/>
<dbReference type="GO" id="GO:0016491">
    <property type="term" value="F:oxidoreductase activity"/>
    <property type="evidence" value="ECO:0007669"/>
    <property type="project" value="UniProtKB-KW"/>
</dbReference>
<dbReference type="EMBL" id="PRLG01000015">
    <property type="protein sequence ID" value="PYY29787.1"/>
    <property type="molecule type" value="Genomic_DNA"/>
</dbReference>
<dbReference type="InterPro" id="IPR036291">
    <property type="entry name" value="NAD(P)-bd_dom_sf"/>
</dbReference>
<dbReference type="EC" id="1.6.5.3" evidence="2"/>
<evidence type="ECO:0000313" key="3">
    <source>
        <dbReference type="Proteomes" id="UP000247459"/>
    </source>
</evidence>
<reference evidence="2 3" key="1">
    <citation type="submission" date="2018-01" db="EMBL/GenBank/DDBJ databases">
        <title>Genome sequence of the PGP bacterium Paenibacillus illinoisensis E3.</title>
        <authorList>
            <person name="Rolli E."/>
            <person name="Marasco R."/>
            <person name="Bessem C."/>
            <person name="Michoud G."/>
            <person name="Gaiarsa S."/>
            <person name="Borin S."/>
            <person name="Daffonchio D."/>
        </authorList>
    </citation>
    <scope>NUCLEOTIDE SEQUENCE [LARGE SCALE GENOMIC DNA]</scope>
    <source>
        <strain evidence="2 3">E3</strain>
    </source>
</reference>
<dbReference type="PANTHER" id="PTHR15020:SF50">
    <property type="entry name" value="UPF0659 PROTEIN YMR090W"/>
    <property type="match status" value="1"/>
</dbReference>
<name>A0A2W0CC88_9BACL</name>